<dbReference type="AlphaFoldDB" id="A0A2T4LV67"/>
<dbReference type="RefSeq" id="WP_107383865.1">
    <property type="nucleotide sequence ID" value="NZ_CP126540.1"/>
</dbReference>
<evidence type="ECO:0000313" key="1">
    <source>
        <dbReference type="EMBL" id="PTF67267.1"/>
    </source>
</evidence>
<dbReference type="Proteomes" id="UP000241208">
    <property type="component" value="Unassembled WGS sequence"/>
</dbReference>
<comment type="caution">
    <text evidence="1">The sequence shown here is derived from an EMBL/GenBank/DDBJ whole genome shotgun (WGS) entry which is preliminary data.</text>
</comment>
<evidence type="ECO:0000313" key="2">
    <source>
        <dbReference type="Proteomes" id="UP000241208"/>
    </source>
</evidence>
<gene>
    <name evidence="1" type="ORF">BUY34_01885</name>
</gene>
<organism evidence="1 2">
    <name type="scientific">Staphylococcus cohnii</name>
    <dbReference type="NCBI Taxonomy" id="29382"/>
    <lineage>
        <taxon>Bacteria</taxon>
        <taxon>Bacillati</taxon>
        <taxon>Bacillota</taxon>
        <taxon>Bacilli</taxon>
        <taxon>Bacillales</taxon>
        <taxon>Staphylococcaceae</taxon>
        <taxon>Staphylococcus</taxon>
        <taxon>Staphylococcus cohnii species complex</taxon>
    </lineage>
</organism>
<dbReference type="STRING" id="29382.BZ166_03745"/>
<protein>
    <submittedName>
        <fullName evidence="1">Uncharacterized protein</fullName>
    </submittedName>
</protein>
<proteinExistence type="predicted"/>
<sequence>MLLKLGLIFIVFVINSIVTYYLTTDGTWVNLLLKSLSLSLIIVFIYNYVKLMITIKRQK</sequence>
<accession>A0A2T4LV67</accession>
<reference evidence="1 2" key="1">
    <citation type="journal article" date="2016" name="Front. Microbiol.">
        <title>Comprehensive Phylogenetic Analysis of Bovine Non-aureus Staphylococci Species Based on Whole-Genome Sequencing.</title>
        <authorList>
            <person name="Naushad S."/>
            <person name="Barkema H.W."/>
            <person name="Luby C."/>
            <person name="Condas L.A."/>
            <person name="Nobrega D.B."/>
            <person name="Carson D.A."/>
            <person name="De Buck J."/>
        </authorList>
    </citation>
    <scope>NUCLEOTIDE SEQUENCE [LARGE SCALE GENOMIC DNA]</scope>
    <source>
        <strain evidence="1 2">SNUC 3829</strain>
    </source>
</reference>
<name>A0A2T4LV67_9STAP</name>
<dbReference type="EMBL" id="PYZR01000011">
    <property type="protein sequence ID" value="PTF67267.1"/>
    <property type="molecule type" value="Genomic_DNA"/>
</dbReference>